<dbReference type="Proteomes" id="UP000301751">
    <property type="component" value="Unassembled WGS sequence"/>
</dbReference>
<feature type="coiled-coil region" evidence="1">
    <location>
        <begin position="41"/>
        <end position="82"/>
    </location>
</feature>
<evidence type="ECO:0000313" key="3">
    <source>
        <dbReference type="Proteomes" id="UP000301751"/>
    </source>
</evidence>
<protein>
    <submittedName>
        <fullName evidence="2">Uncharacterized protein</fullName>
    </submittedName>
</protein>
<dbReference type="RefSeq" id="WP_137734665.1">
    <property type="nucleotide sequence ID" value="NZ_BJCL01000012.1"/>
</dbReference>
<dbReference type="AlphaFoldDB" id="A0A480AU69"/>
<proteinExistence type="predicted"/>
<reference evidence="3" key="1">
    <citation type="submission" date="2019-03" db="EMBL/GenBank/DDBJ databases">
        <title>Aquabacterium pictum sp.nov., the first bacteriochlorophyll a-containing freshwater bacterium in the genus Aquabacterium of the class Betaproteobacteria.</title>
        <authorList>
            <person name="Hirose S."/>
            <person name="Tank M."/>
            <person name="Hara E."/>
            <person name="Tamaki H."/>
            <person name="Takaichi S."/>
            <person name="Haruta S."/>
            <person name="Hanada S."/>
        </authorList>
    </citation>
    <scope>NUCLEOTIDE SEQUENCE [LARGE SCALE GENOMIC DNA]</scope>
    <source>
        <strain evidence="3">W35</strain>
    </source>
</reference>
<sequence length="243" mass="26593">MATAPNVAALEARIRTIKADRDSATTLLRDKSFDLTMAPGSTQLRAEVETLEREIAGHDRELGRLEAAIHELRRRGSAAERRKRLAELSEHRQEVTVTGKRMAALSEKLLAHVEAIGPMLSEFATLSDTHRELCRAVMRGNLPSDDRSRYDNAMSWRAAPVSASIAAALWRAGVGRLGLDLDPFVSVVPPRAGEKGDRYVKGDLLQILREDIAKCDELLTYGLAAAIKAATDELATDEQRAAA</sequence>
<evidence type="ECO:0000313" key="2">
    <source>
        <dbReference type="EMBL" id="GCL64951.1"/>
    </source>
</evidence>
<organism evidence="2 3">
    <name type="scientific">Pseudaquabacterium pictum</name>
    <dbReference type="NCBI Taxonomy" id="2315236"/>
    <lineage>
        <taxon>Bacteria</taxon>
        <taxon>Pseudomonadati</taxon>
        <taxon>Pseudomonadota</taxon>
        <taxon>Betaproteobacteria</taxon>
        <taxon>Burkholderiales</taxon>
        <taxon>Sphaerotilaceae</taxon>
        <taxon>Pseudaquabacterium</taxon>
    </lineage>
</organism>
<keyword evidence="1" id="KW-0175">Coiled coil</keyword>
<keyword evidence="3" id="KW-1185">Reference proteome</keyword>
<comment type="caution">
    <text evidence="2">The sequence shown here is derived from an EMBL/GenBank/DDBJ whole genome shotgun (WGS) entry which is preliminary data.</text>
</comment>
<gene>
    <name evidence="2" type="ORF">AQPW35_40320</name>
</gene>
<evidence type="ECO:0000256" key="1">
    <source>
        <dbReference type="SAM" id="Coils"/>
    </source>
</evidence>
<name>A0A480AU69_9BURK</name>
<dbReference type="EMBL" id="BJCL01000012">
    <property type="protein sequence ID" value="GCL64951.1"/>
    <property type="molecule type" value="Genomic_DNA"/>
</dbReference>
<accession>A0A480AU69</accession>